<dbReference type="PANTHER" id="PTHR31968:SF4">
    <property type="entry name" value="SERINE_ARGININE-RELATED PROTEIN 53"/>
    <property type="match status" value="1"/>
</dbReference>
<dbReference type="GO" id="GO:0000380">
    <property type="term" value="P:alternative mRNA splicing, via spliceosome"/>
    <property type="evidence" value="ECO:0007669"/>
    <property type="project" value="InterPro"/>
</dbReference>
<name>A0AAV1E0L9_OLDCO</name>
<feature type="compositionally biased region" description="Basic and acidic residues" evidence="1">
    <location>
        <begin position="115"/>
        <end position="129"/>
    </location>
</feature>
<evidence type="ECO:0000256" key="1">
    <source>
        <dbReference type="SAM" id="MobiDB-lite"/>
    </source>
</evidence>
<feature type="compositionally biased region" description="Basic residues" evidence="1">
    <location>
        <begin position="167"/>
        <end position="182"/>
    </location>
</feature>
<proteinExistence type="predicted"/>
<dbReference type="PANTHER" id="PTHR31968">
    <property type="entry name" value="SERINE/ARGININE-RELATED PROTEIN 53"/>
    <property type="match status" value="1"/>
</dbReference>
<dbReference type="GO" id="GO:0005737">
    <property type="term" value="C:cytoplasm"/>
    <property type="evidence" value="ECO:0007669"/>
    <property type="project" value="TreeGrafter"/>
</dbReference>
<dbReference type="AlphaFoldDB" id="A0AAV1E0L9"/>
<dbReference type="GO" id="GO:0005634">
    <property type="term" value="C:nucleus"/>
    <property type="evidence" value="ECO:0007669"/>
    <property type="project" value="TreeGrafter"/>
</dbReference>
<dbReference type="InterPro" id="IPR034604">
    <property type="entry name" value="SRRP53"/>
</dbReference>
<evidence type="ECO:0000313" key="3">
    <source>
        <dbReference type="Proteomes" id="UP001161247"/>
    </source>
</evidence>
<gene>
    <name evidence="2" type="ORF">OLC1_LOCUS19693</name>
</gene>
<dbReference type="Proteomes" id="UP001161247">
    <property type="component" value="Chromosome 7"/>
</dbReference>
<evidence type="ECO:0000313" key="2">
    <source>
        <dbReference type="EMBL" id="CAI9112503.1"/>
    </source>
</evidence>
<keyword evidence="3" id="KW-1185">Reference proteome</keyword>
<feature type="compositionally biased region" description="Basic and acidic residues" evidence="1">
    <location>
        <begin position="183"/>
        <end position="209"/>
    </location>
</feature>
<feature type="compositionally biased region" description="Basic residues" evidence="1">
    <location>
        <begin position="130"/>
        <end position="158"/>
    </location>
</feature>
<feature type="compositionally biased region" description="Polar residues" evidence="1">
    <location>
        <begin position="54"/>
        <end position="98"/>
    </location>
</feature>
<sequence length="369" mass="42682">MEEEKAAALYDELTRKGEGAARFKRGLGFSSTPNEAVPPSSSFTSSSSFLSQFVKASNPSTTPELDKQSQLSSIQNKLKKNPTNPQTHNLDSNISQRSPRGRSPDVHRRTSRRSHSPEKRSHSQRESRSRSRSRSRDRYRRSRRRSRSKERHSRRSRSRGRDEYNQWRRRSRSKSPRHRRRSRSESPRRRRGDDVNKGRRDKVEKQKIGRVDYAELIEGYDKMTPAEKVKAKMKLQLTETAEKDEKKGMGSGWERFDFDKDAPLDDEEIEAVEDDAALVKRIGQSFRFSSLESKREEELKAAHDEAMFGAPSNSPPTGTDNDEEGTVIQKQALESANVTSLLSEQVKNRVTIFFGYWLYRIMFMCSWPC</sequence>
<organism evidence="2 3">
    <name type="scientific">Oldenlandia corymbosa var. corymbosa</name>
    <dbReference type="NCBI Taxonomy" id="529605"/>
    <lineage>
        <taxon>Eukaryota</taxon>
        <taxon>Viridiplantae</taxon>
        <taxon>Streptophyta</taxon>
        <taxon>Embryophyta</taxon>
        <taxon>Tracheophyta</taxon>
        <taxon>Spermatophyta</taxon>
        <taxon>Magnoliopsida</taxon>
        <taxon>eudicotyledons</taxon>
        <taxon>Gunneridae</taxon>
        <taxon>Pentapetalae</taxon>
        <taxon>asterids</taxon>
        <taxon>lamiids</taxon>
        <taxon>Gentianales</taxon>
        <taxon>Rubiaceae</taxon>
        <taxon>Rubioideae</taxon>
        <taxon>Spermacoceae</taxon>
        <taxon>Hedyotis-Oldenlandia complex</taxon>
        <taxon>Oldenlandia</taxon>
    </lineage>
</organism>
<reference evidence="2" key="1">
    <citation type="submission" date="2023-03" db="EMBL/GenBank/DDBJ databases">
        <authorList>
            <person name="Julca I."/>
        </authorList>
    </citation>
    <scope>NUCLEOTIDE SEQUENCE</scope>
</reference>
<accession>A0AAV1E0L9</accession>
<dbReference type="EMBL" id="OX459124">
    <property type="protein sequence ID" value="CAI9112503.1"/>
    <property type="molecule type" value="Genomic_DNA"/>
</dbReference>
<protein>
    <submittedName>
        <fullName evidence="2">OLC1v1012962C1</fullName>
    </submittedName>
</protein>
<feature type="compositionally biased region" description="Low complexity" evidence="1">
    <location>
        <begin position="40"/>
        <end position="53"/>
    </location>
</feature>
<feature type="region of interest" description="Disordered" evidence="1">
    <location>
        <begin position="25"/>
        <end position="209"/>
    </location>
</feature>